<reference evidence="2" key="1">
    <citation type="submission" date="2023-10" db="EMBL/GenBank/DDBJ databases">
        <authorList>
            <person name="Chen Y."/>
            <person name="Shah S."/>
            <person name="Dougan E. K."/>
            <person name="Thang M."/>
            <person name="Chan C."/>
        </authorList>
    </citation>
    <scope>NUCLEOTIDE SEQUENCE [LARGE SCALE GENOMIC DNA]</scope>
</reference>
<gene>
    <name evidence="2" type="ORF">PCOR1329_LOCUS20823</name>
</gene>
<feature type="compositionally biased region" description="Pro residues" evidence="1">
    <location>
        <begin position="34"/>
        <end position="55"/>
    </location>
</feature>
<dbReference type="Proteomes" id="UP001189429">
    <property type="component" value="Unassembled WGS sequence"/>
</dbReference>
<evidence type="ECO:0000256" key="1">
    <source>
        <dbReference type="SAM" id="MobiDB-lite"/>
    </source>
</evidence>
<evidence type="ECO:0000313" key="3">
    <source>
        <dbReference type="Proteomes" id="UP001189429"/>
    </source>
</evidence>
<organism evidence="2 3">
    <name type="scientific">Prorocentrum cordatum</name>
    <dbReference type="NCBI Taxonomy" id="2364126"/>
    <lineage>
        <taxon>Eukaryota</taxon>
        <taxon>Sar</taxon>
        <taxon>Alveolata</taxon>
        <taxon>Dinophyceae</taxon>
        <taxon>Prorocentrales</taxon>
        <taxon>Prorocentraceae</taxon>
        <taxon>Prorocentrum</taxon>
    </lineage>
</organism>
<keyword evidence="3" id="KW-1185">Reference proteome</keyword>
<protein>
    <submittedName>
        <fullName evidence="2">Uncharacterized protein</fullName>
    </submittedName>
</protein>
<name>A0ABN9RJ10_9DINO</name>
<dbReference type="EMBL" id="CAUYUJ010006777">
    <property type="protein sequence ID" value="CAK0818614.1"/>
    <property type="molecule type" value="Genomic_DNA"/>
</dbReference>
<feature type="region of interest" description="Disordered" evidence="1">
    <location>
        <begin position="27"/>
        <end position="67"/>
    </location>
</feature>
<comment type="caution">
    <text evidence="2">The sequence shown here is derived from an EMBL/GenBank/DDBJ whole genome shotgun (WGS) entry which is preliminary data.</text>
</comment>
<evidence type="ECO:0000313" key="2">
    <source>
        <dbReference type="EMBL" id="CAK0818614.1"/>
    </source>
</evidence>
<proteinExistence type="predicted"/>
<accession>A0ABN9RJ10</accession>
<sequence>MRRECGRGCCALKVPYVSSTWHNLGQSGYQPDFVPTPSPTSSPTMSPPSPTPAPAPAQSSAVGDPHMLNVHGERFDLTAPASHVWINISRGERAEKALLRVQANARRMGS</sequence>